<evidence type="ECO:0000256" key="1">
    <source>
        <dbReference type="SAM" id="Phobius"/>
    </source>
</evidence>
<protein>
    <recommendedName>
        <fullName evidence="5">Transmembrane protein</fullName>
    </recommendedName>
</protein>
<sequence length="160" mass="18746">MGRFCFYKLLLVSVLLLLSLPHGSTGNCHNFLLRSGICFLFIFNSLFLLFIYFFWALNHHFLLIRQLSGFSRQLKESVEFEDSTVHVQVGFLIFWVFSFFVYYFIHPFSVFPLQISHYIKLFQEAGAEPREMMELMDYKDPGPNTNPKSGFMLSPPPQAH</sequence>
<feature type="signal peptide" evidence="2">
    <location>
        <begin position="1"/>
        <end position="26"/>
    </location>
</feature>
<evidence type="ECO:0008006" key="5">
    <source>
        <dbReference type="Google" id="ProtNLM"/>
    </source>
</evidence>
<reference evidence="3 4" key="1">
    <citation type="submission" date="2024-05" db="EMBL/GenBank/DDBJ databases">
        <title>Haplotype-resolved chromosome-level genome assembly of Huyou (Citrus changshanensis).</title>
        <authorList>
            <person name="Miao C."/>
            <person name="Chen W."/>
            <person name="Wu Y."/>
            <person name="Wang L."/>
            <person name="Zhao S."/>
            <person name="Grierson D."/>
            <person name="Xu C."/>
            <person name="Chen K."/>
        </authorList>
    </citation>
    <scope>NUCLEOTIDE SEQUENCE [LARGE SCALE GENOMIC DNA]</scope>
    <source>
        <strain evidence="3">01-14</strain>
        <tissue evidence="3">Leaf</tissue>
    </source>
</reference>
<organism evidence="3 4">
    <name type="scientific">Citrus x changshan-huyou</name>
    <dbReference type="NCBI Taxonomy" id="2935761"/>
    <lineage>
        <taxon>Eukaryota</taxon>
        <taxon>Viridiplantae</taxon>
        <taxon>Streptophyta</taxon>
        <taxon>Embryophyta</taxon>
        <taxon>Tracheophyta</taxon>
        <taxon>Spermatophyta</taxon>
        <taxon>Magnoliopsida</taxon>
        <taxon>eudicotyledons</taxon>
        <taxon>Gunneridae</taxon>
        <taxon>Pentapetalae</taxon>
        <taxon>rosids</taxon>
        <taxon>malvids</taxon>
        <taxon>Sapindales</taxon>
        <taxon>Rutaceae</taxon>
        <taxon>Aurantioideae</taxon>
        <taxon>Citrus</taxon>
    </lineage>
</organism>
<dbReference type="EMBL" id="JBCGBO010000006">
    <property type="protein sequence ID" value="KAK9194838.1"/>
    <property type="molecule type" value="Genomic_DNA"/>
</dbReference>
<dbReference type="Proteomes" id="UP001428341">
    <property type="component" value="Unassembled WGS sequence"/>
</dbReference>
<keyword evidence="1" id="KW-1133">Transmembrane helix</keyword>
<dbReference type="PANTHER" id="PTHR37908:SF4">
    <property type="entry name" value="PROTEIN, PUTATIVE-RELATED"/>
    <property type="match status" value="1"/>
</dbReference>
<comment type="caution">
    <text evidence="3">The sequence shown here is derived from an EMBL/GenBank/DDBJ whole genome shotgun (WGS) entry which is preliminary data.</text>
</comment>
<keyword evidence="1" id="KW-0812">Transmembrane</keyword>
<gene>
    <name evidence="3" type="ORF">WN944_005545</name>
</gene>
<name>A0AAP0M2L0_9ROSI</name>
<feature type="transmembrane region" description="Helical" evidence="1">
    <location>
        <begin position="41"/>
        <end position="64"/>
    </location>
</feature>
<evidence type="ECO:0000313" key="3">
    <source>
        <dbReference type="EMBL" id="KAK9194838.1"/>
    </source>
</evidence>
<evidence type="ECO:0000256" key="2">
    <source>
        <dbReference type="SAM" id="SignalP"/>
    </source>
</evidence>
<feature type="chain" id="PRO_5042981080" description="Transmembrane protein" evidence="2">
    <location>
        <begin position="27"/>
        <end position="160"/>
    </location>
</feature>
<keyword evidence="2" id="KW-0732">Signal</keyword>
<dbReference type="AlphaFoldDB" id="A0AAP0M2L0"/>
<accession>A0AAP0M2L0</accession>
<dbReference type="PANTHER" id="PTHR37908">
    <property type="entry name" value="TRANSMEMBRANE PROTEIN"/>
    <property type="match status" value="1"/>
</dbReference>
<evidence type="ECO:0000313" key="4">
    <source>
        <dbReference type="Proteomes" id="UP001428341"/>
    </source>
</evidence>
<proteinExistence type="predicted"/>
<keyword evidence="1" id="KW-0472">Membrane</keyword>
<keyword evidence="4" id="KW-1185">Reference proteome</keyword>
<feature type="transmembrane region" description="Helical" evidence="1">
    <location>
        <begin position="85"/>
        <end position="105"/>
    </location>
</feature>